<proteinExistence type="predicted"/>
<protein>
    <submittedName>
        <fullName evidence="2">Uncharacterized protein</fullName>
    </submittedName>
</protein>
<dbReference type="PANTHER" id="PTHR22943">
    <property type="entry name" value="7-TRANSMEMBRANE DOMAIN RECEPTOR C.ELEGANS"/>
    <property type="match status" value="1"/>
</dbReference>
<keyword evidence="1" id="KW-0812">Transmembrane</keyword>
<accession>A0A2A2L3C4</accession>
<dbReference type="Pfam" id="PF10319">
    <property type="entry name" value="7TM_GPCR_Srj"/>
    <property type="match status" value="1"/>
</dbReference>
<organism evidence="2 3">
    <name type="scientific">Diploscapter pachys</name>
    <dbReference type="NCBI Taxonomy" id="2018661"/>
    <lineage>
        <taxon>Eukaryota</taxon>
        <taxon>Metazoa</taxon>
        <taxon>Ecdysozoa</taxon>
        <taxon>Nematoda</taxon>
        <taxon>Chromadorea</taxon>
        <taxon>Rhabditida</taxon>
        <taxon>Rhabditina</taxon>
        <taxon>Rhabditomorpha</taxon>
        <taxon>Rhabditoidea</taxon>
        <taxon>Rhabditidae</taxon>
        <taxon>Diploscapter</taxon>
    </lineage>
</organism>
<dbReference type="SUPFAM" id="SSF81321">
    <property type="entry name" value="Family A G protein-coupled receptor-like"/>
    <property type="match status" value="1"/>
</dbReference>
<evidence type="ECO:0000256" key="1">
    <source>
        <dbReference type="SAM" id="Phobius"/>
    </source>
</evidence>
<evidence type="ECO:0000313" key="3">
    <source>
        <dbReference type="Proteomes" id="UP000218231"/>
    </source>
</evidence>
<dbReference type="AlphaFoldDB" id="A0A2A2L3C4"/>
<dbReference type="OrthoDB" id="5846551at2759"/>
<keyword evidence="1" id="KW-1133">Transmembrane helix</keyword>
<name>A0A2A2L3C4_9BILA</name>
<dbReference type="EMBL" id="LIAE01007234">
    <property type="protein sequence ID" value="PAV80638.1"/>
    <property type="molecule type" value="Genomic_DNA"/>
</dbReference>
<evidence type="ECO:0000313" key="2">
    <source>
        <dbReference type="EMBL" id="PAV80638.1"/>
    </source>
</evidence>
<feature type="transmembrane region" description="Helical" evidence="1">
    <location>
        <begin position="20"/>
        <end position="39"/>
    </location>
</feature>
<dbReference type="Proteomes" id="UP000218231">
    <property type="component" value="Unassembled WGS sequence"/>
</dbReference>
<comment type="caution">
    <text evidence="2">The sequence shown here is derived from an EMBL/GenBank/DDBJ whole genome shotgun (WGS) entry which is preliminary data.</text>
</comment>
<sequence length="138" mass="15533">MLNNSKHYDLFLNPIHYYQTYIVCCMSITINGALIYVILCKPHQKIGSYKYILLSFASFDISYSIIDAMTKPTIREDGSYDINWRDSLGCINLFLIETLIEKLGKLFGVKITNNVSDSHVVTSGRVLPNPNQECAGSG</sequence>
<dbReference type="PANTHER" id="PTHR22943:SF248">
    <property type="entry name" value="SEVEN TM RECEPTOR"/>
    <property type="match status" value="1"/>
</dbReference>
<keyword evidence="1" id="KW-0472">Membrane</keyword>
<dbReference type="InterPro" id="IPR019423">
    <property type="entry name" value="7TM_GPCR_serpentine_rcpt_Srj"/>
</dbReference>
<gene>
    <name evidence="2" type="ORF">WR25_21520</name>
</gene>
<reference evidence="2 3" key="1">
    <citation type="journal article" date="2017" name="Curr. Biol.">
        <title>Genome architecture and evolution of a unichromosomal asexual nematode.</title>
        <authorList>
            <person name="Fradin H."/>
            <person name="Zegar C."/>
            <person name="Gutwein M."/>
            <person name="Lucas J."/>
            <person name="Kovtun M."/>
            <person name="Corcoran D."/>
            <person name="Baugh L.R."/>
            <person name="Kiontke K."/>
            <person name="Gunsalus K."/>
            <person name="Fitch D.H."/>
            <person name="Piano F."/>
        </authorList>
    </citation>
    <scope>NUCLEOTIDE SEQUENCE [LARGE SCALE GENOMIC DNA]</scope>
    <source>
        <strain evidence="2">PF1309</strain>
    </source>
</reference>
<keyword evidence="3" id="KW-1185">Reference proteome</keyword>